<evidence type="ECO:0000313" key="1">
    <source>
        <dbReference type="EMBL" id="KAI0092805.1"/>
    </source>
</evidence>
<protein>
    <submittedName>
        <fullName evidence="1">Uncharacterized protein</fullName>
    </submittedName>
</protein>
<keyword evidence="2" id="KW-1185">Reference proteome</keyword>
<proteinExistence type="predicted"/>
<evidence type="ECO:0000313" key="2">
    <source>
        <dbReference type="Proteomes" id="UP001055072"/>
    </source>
</evidence>
<comment type="caution">
    <text evidence="1">The sequence shown here is derived from an EMBL/GenBank/DDBJ whole genome shotgun (WGS) entry which is preliminary data.</text>
</comment>
<sequence>MNIITLFIIAVTALFNIGQLPQPLPTVYQLTLNGVESVICDSSSPSSRHGTICNILGALRLPSAPATLTIVAPPPPMTPSFPIDTNSSLSDEPSPESSRRLPPSVVSTSLIVSPMVSTQSRSTWTFPTWTLPASPSFGTILIPFYCLFTTFWVGFIAITFWRNEDDPRKSIARWLTWFFCDRFKPLRRASREGSLYYKNDVHQVDDWSYYEIRWHFFNQNSPVIRFIQPIVPEPEPPVIEEVAEPALEPEPRKHVRSAARCQRIRRQKAKARAEQQEPAPVEESEAEAEPKAVEEQVVPRRSTRGGKQVRKRQRRQELKEARRAAANAEAGPSTRSAVVPEFNDDNFPALPGTNIEPKAMQYEYPFATIVAVCRPSPTAAIHKGSWTIKVNPDAEPAPQPKVNQGGIRNRPEELEDRWIDLEEEVWRNGGRKRKKNR</sequence>
<gene>
    <name evidence="1" type="ORF">BDY19DRAFT_926386</name>
</gene>
<reference evidence="1" key="1">
    <citation type="journal article" date="2021" name="Environ. Microbiol.">
        <title>Gene family expansions and transcriptome signatures uncover fungal adaptations to wood decay.</title>
        <authorList>
            <person name="Hage H."/>
            <person name="Miyauchi S."/>
            <person name="Viragh M."/>
            <person name="Drula E."/>
            <person name="Min B."/>
            <person name="Chaduli D."/>
            <person name="Navarro D."/>
            <person name="Favel A."/>
            <person name="Norest M."/>
            <person name="Lesage-Meessen L."/>
            <person name="Balint B."/>
            <person name="Merenyi Z."/>
            <person name="de Eugenio L."/>
            <person name="Morin E."/>
            <person name="Martinez A.T."/>
            <person name="Baldrian P."/>
            <person name="Stursova M."/>
            <person name="Martinez M.J."/>
            <person name="Novotny C."/>
            <person name="Magnuson J.K."/>
            <person name="Spatafora J.W."/>
            <person name="Maurice S."/>
            <person name="Pangilinan J."/>
            <person name="Andreopoulos W."/>
            <person name="LaButti K."/>
            <person name="Hundley H."/>
            <person name="Na H."/>
            <person name="Kuo A."/>
            <person name="Barry K."/>
            <person name="Lipzen A."/>
            <person name="Henrissat B."/>
            <person name="Riley R."/>
            <person name="Ahrendt S."/>
            <person name="Nagy L.G."/>
            <person name="Grigoriev I.V."/>
            <person name="Martin F."/>
            <person name="Rosso M.N."/>
        </authorList>
    </citation>
    <scope>NUCLEOTIDE SEQUENCE</scope>
    <source>
        <strain evidence="1">CBS 384.51</strain>
    </source>
</reference>
<accession>A0ACB8UEU0</accession>
<name>A0ACB8UEU0_9APHY</name>
<dbReference type="Proteomes" id="UP001055072">
    <property type="component" value="Unassembled WGS sequence"/>
</dbReference>
<dbReference type="EMBL" id="MU274903">
    <property type="protein sequence ID" value="KAI0092805.1"/>
    <property type="molecule type" value="Genomic_DNA"/>
</dbReference>
<organism evidence="1 2">
    <name type="scientific">Irpex rosettiformis</name>
    <dbReference type="NCBI Taxonomy" id="378272"/>
    <lineage>
        <taxon>Eukaryota</taxon>
        <taxon>Fungi</taxon>
        <taxon>Dikarya</taxon>
        <taxon>Basidiomycota</taxon>
        <taxon>Agaricomycotina</taxon>
        <taxon>Agaricomycetes</taxon>
        <taxon>Polyporales</taxon>
        <taxon>Irpicaceae</taxon>
        <taxon>Irpex</taxon>
    </lineage>
</organism>